<evidence type="ECO:0000256" key="1">
    <source>
        <dbReference type="SAM" id="Phobius"/>
    </source>
</evidence>
<gene>
    <name evidence="2" type="ORF">WA1_46525</name>
</gene>
<keyword evidence="1" id="KW-0812">Transmembrane</keyword>
<dbReference type="RefSeq" id="WP_017744909.1">
    <property type="nucleotide sequence ID" value="NZ_KQ976354.1"/>
</dbReference>
<proteinExistence type="predicted"/>
<comment type="caution">
    <text evidence="2">The sequence shown here is derived from an EMBL/GenBank/DDBJ whole genome shotgun (WGS) entry which is preliminary data.</text>
</comment>
<name>A0A139WXI9_9CYAN</name>
<evidence type="ECO:0000313" key="2">
    <source>
        <dbReference type="EMBL" id="KYC37092.1"/>
    </source>
</evidence>
<protein>
    <submittedName>
        <fullName evidence="2">Uncharacterized protein</fullName>
    </submittedName>
</protein>
<keyword evidence="1" id="KW-1133">Transmembrane helix</keyword>
<organism evidence="2 3">
    <name type="scientific">Scytonema hofmannii PCC 7110</name>
    <dbReference type="NCBI Taxonomy" id="128403"/>
    <lineage>
        <taxon>Bacteria</taxon>
        <taxon>Bacillati</taxon>
        <taxon>Cyanobacteriota</taxon>
        <taxon>Cyanophyceae</taxon>
        <taxon>Nostocales</taxon>
        <taxon>Scytonemataceae</taxon>
        <taxon>Scytonema</taxon>
    </lineage>
</organism>
<dbReference type="EMBL" id="ANNX02000047">
    <property type="protein sequence ID" value="KYC37092.1"/>
    <property type="molecule type" value="Genomic_DNA"/>
</dbReference>
<reference evidence="2 3" key="1">
    <citation type="journal article" date="2013" name="Genome Biol. Evol.">
        <title>Genomes of Stigonematalean cyanobacteria (subsection V) and the evolution of oxygenic photosynthesis from prokaryotes to plastids.</title>
        <authorList>
            <person name="Dagan T."/>
            <person name="Roettger M."/>
            <person name="Stucken K."/>
            <person name="Landan G."/>
            <person name="Koch R."/>
            <person name="Major P."/>
            <person name="Gould S.B."/>
            <person name="Goremykin V.V."/>
            <person name="Rippka R."/>
            <person name="Tandeau de Marsac N."/>
            <person name="Gugger M."/>
            <person name="Lockhart P.J."/>
            <person name="Allen J.F."/>
            <person name="Brune I."/>
            <person name="Maus I."/>
            <person name="Puhler A."/>
            <person name="Martin W.F."/>
        </authorList>
    </citation>
    <scope>NUCLEOTIDE SEQUENCE [LARGE SCALE GENOMIC DNA]</scope>
    <source>
        <strain evidence="2 3">PCC 7110</strain>
    </source>
</reference>
<dbReference type="Proteomes" id="UP000076925">
    <property type="component" value="Unassembled WGS sequence"/>
</dbReference>
<dbReference type="AlphaFoldDB" id="A0A139WXI9"/>
<accession>A0A139WXI9</accession>
<keyword evidence="1" id="KW-0472">Membrane</keyword>
<evidence type="ECO:0000313" key="3">
    <source>
        <dbReference type="Proteomes" id="UP000076925"/>
    </source>
</evidence>
<sequence>MGKNTSFLGGIFQKHLSRLAFTYAIPIGVLGGLIGLGGAEFRLPVLVGVLKYQAQQAVPLNLKLTEK</sequence>
<keyword evidence="3" id="KW-1185">Reference proteome</keyword>
<feature type="transmembrane region" description="Helical" evidence="1">
    <location>
        <begin position="20"/>
        <end position="39"/>
    </location>
</feature>